<accession>A0A8S2FP31</accession>
<proteinExistence type="predicted"/>
<dbReference type="EMBL" id="CAJNOK010036449">
    <property type="protein sequence ID" value="CAF1522606.1"/>
    <property type="molecule type" value="Genomic_DNA"/>
</dbReference>
<sequence>MVICWVIQADVTAETAEHIQIHRRLNPLVFDYLIAATGGSYAFSGKIAEHHSCAAYEPFHISGDCVT</sequence>
<name>A0A8S2FP31_9BILA</name>
<organism evidence="1 3">
    <name type="scientific">Didymodactylos carnosus</name>
    <dbReference type="NCBI Taxonomy" id="1234261"/>
    <lineage>
        <taxon>Eukaryota</taxon>
        <taxon>Metazoa</taxon>
        <taxon>Spiralia</taxon>
        <taxon>Gnathifera</taxon>
        <taxon>Rotifera</taxon>
        <taxon>Eurotatoria</taxon>
        <taxon>Bdelloidea</taxon>
        <taxon>Philodinida</taxon>
        <taxon>Philodinidae</taxon>
        <taxon>Didymodactylos</taxon>
    </lineage>
</organism>
<dbReference type="EMBL" id="CAJOBA010058595">
    <property type="protein sequence ID" value="CAF4309487.1"/>
    <property type="molecule type" value="Genomic_DNA"/>
</dbReference>
<evidence type="ECO:0000313" key="1">
    <source>
        <dbReference type="EMBL" id="CAF1522606.1"/>
    </source>
</evidence>
<dbReference type="AlphaFoldDB" id="A0A8S2FP31"/>
<reference evidence="1" key="1">
    <citation type="submission" date="2021-02" db="EMBL/GenBank/DDBJ databases">
        <authorList>
            <person name="Nowell W R."/>
        </authorList>
    </citation>
    <scope>NUCLEOTIDE SEQUENCE</scope>
</reference>
<gene>
    <name evidence="1" type="ORF">OVA965_LOCUS37858</name>
    <name evidence="2" type="ORF">TMI583_LOCUS38982</name>
</gene>
<protein>
    <submittedName>
        <fullName evidence="1">Uncharacterized protein</fullName>
    </submittedName>
</protein>
<evidence type="ECO:0000313" key="2">
    <source>
        <dbReference type="EMBL" id="CAF4309487.1"/>
    </source>
</evidence>
<dbReference type="Proteomes" id="UP000677228">
    <property type="component" value="Unassembled WGS sequence"/>
</dbReference>
<evidence type="ECO:0000313" key="3">
    <source>
        <dbReference type="Proteomes" id="UP000677228"/>
    </source>
</evidence>
<dbReference type="Proteomes" id="UP000682733">
    <property type="component" value="Unassembled WGS sequence"/>
</dbReference>
<comment type="caution">
    <text evidence="1">The sequence shown here is derived from an EMBL/GenBank/DDBJ whole genome shotgun (WGS) entry which is preliminary data.</text>
</comment>